<name>A0A9D4Q479_RHISA</name>
<dbReference type="EMBL" id="JABSTV010001249">
    <property type="protein sequence ID" value="KAH7963745.1"/>
    <property type="molecule type" value="Genomic_DNA"/>
</dbReference>
<organism evidence="2 3">
    <name type="scientific">Rhipicephalus sanguineus</name>
    <name type="common">Brown dog tick</name>
    <name type="synonym">Ixodes sanguineus</name>
    <dbReference type="NCBI Taxonomy" id="34632"/>
    <lineage>
        <taxon>Eukaryota</taxon>
        <taxon>Metazoa</taxon>
        <taxon>Ecdysozoa</taxon>
        <taxon>Arthropoda</taxon>
        <taxon>Chelicerata</taxon>
        <taxon>Arachnida</taxon>
        <taxon>Acari</taxon>
        <taxon>Parasitiformes</taxon>
        <taxon>Ixodida</taxon>
        <taxon>Ixodoidea</taxon>
        <taxon>Ixodidae</taxon>
        <taxon>Rhipicephalinae</taxon>
        <taxon>Rhipicephalus</taxon>
        <taxon>Rhipicephalus</taxon>
    </lineage>
</organism>
<evidence type="ECO:0000256" key="1">
    <source>
        <dbReference type="SAM" id="MobiDB-lite"/>
    </source>
</evidence>
<reference evidence="2" key="1">
    <citation type="journal article" date="2020" name="Cell">
        <title>Large-Scale Comparative Analyses of Tick Genomes Elucidate Their Genetic Diversity and Vector Capacities.</title>
        <authorList>
            <consortium name="Tick Genome and Microbiome Consortium (TIGMIC)"/>
            <person name="Jia N."/>
            <person name="Wang J."/>
            <person name="Shi W."/>
            <person name="Du L."/>
            <person name="Sun Y."/>
            <person name="Zhan W."/>
            <person name="Jiang J.F."/>
            <person name="Wang Q."/>
            <person name="Zhang B."/>
            <person name="Ji P."/>
            <person name="Bell-Sakyi L."/>
            <person name="Cui X.M."/>
            <person name="Yuan T.T."/>
            <person name="Jiang B.G."/>
            <person name="Yang W.F."/>
            <person name="Lam T.T."/>
            <person name="Chang Q.C."/>
            <person name="Ding S.J."/>
            <person name="Wang X.J."/>
            <person name="Zhu J.G."/>
            <person name="Ruan X.D."/>
            <person name="Zhao L."/>
            <person name="Wei J.T."/>
            <person name="Ye R.Z."/>
            <person name="Que T.C."/>
            <person name="Du C.H."/>
            <person name="Zhou Y.H."/>
            <person name="Cheng J.X."/>
            <person name="Dai P.F."/>
            <person name="Guo W.B."/>
            <person name="Han X.H."/>
            <person name="Huang E.J."/>
            <person name="Li L.F."/>
            <person name="Wei W."/>
            <person name="Gao Y.C."/>
            <person name="Liu J.Z."/>
            <person name="Shao H.Z."/>
            <person name="Wang X."/>
            <person name="Wang C.C."/>
            <person name="Yang T.C."/>
            <person name="Huo Q.B."/>
            <person name="Li W."/>
            <person name="Chen H.Y."/>
            <person name="Chen S.E."/>
            <person name="Zhou L.G."/>
            <person name="Ni X.B."/>
            <person name="Tian J.H."/>
            <person name="Sheng Y."/>
            <person name="Liu T."/>
            <person name="Pan Y.S."/>
            <person name="Xia L.Y."/>
            <person name="Li J."/>
            <person name="Zhao F."/>
            <person name="Cao W.C."/>
        </authorList>
    </citation>
    <scope>NUCLEOTIDE SEQUENCE</scope>
    <source>
        <strain evidence="2">Rsan-2018</strain>
    </source>
</reference>
<dbReference type="Gene3D" id="1.10.10.60">
    <property type="entry name" value="Homeodomain-like"/>
    <property type="match status" value="1"/>
</dbReference>
<accession>A0A9D4Q479</accession>
<evidence type="ECO:0000313" key="3">
    <source>
        <dbReference type="Proteomes" id="UP000821837"/>
    </source>
</evidence>
<feature type="compositionally biased region" description="Polar residues" evidence="1">
    <location>
        <begin position="1"/>
        <end position="13"/>
    </location>
</feature>
<feature type="region of interest" description="Disordered" evidence="1">
    <location>
        <begin position="1"/>
        <end position="22"/>
    </location>
</feature>
<gene>
    <name evidence="2" type="ORF">HPB52_022709</name>
</gene>
<comment type="caution">
    <text evidence="2">The sequence shown here is derived from an EMBL/GenBank/DDBJ whole genome shotgun (WGS) entry which is preliminary data.</text>
</comment>
<keyword evidence="3" id="KW-1185">Reference proteome</keyword>
<proteinExistence type="predicted"/>
<dbReference type="Proteomes" id="UP000821837">
    <property type="component" value="Chromosome 3"/>
</dbReference>
<dbReference type="AlphaFoldDB" id="A0A9D4Q479"/>
<protein>
    <submittedName>
        <fullName evidence="2">Uncharacterized protein</fullName>
    </submittedName>
</protein>
<reference evidence="2" key="2">
    <citation type="submission" date="2021-09" db="EMBL/GenBank/DDBJ databases">
        <authorList>
            <person name="Jia N."/>
            <person name="Wang J."/>
            <person name="Shi W."/>
            <person name="Du L."/>
            <person name="Sun Y."/>
            <person name="Zhan W."/>
            <person name="Jiang J."/>
            <person name="Wang Q."/>
            <person name="Zhang B."/>
            <person name="Ji P."/>
            <person name="Sakyi L.B."/>
            <person name="Cui X."/>
            <person name="Yuan T."/>
            <person name="Jiang B."/>
            <person name="Yang W."/>
            <person name="Lam T.T.-Y."/>
            <person name="Chang Q."/>
            <person name="Ding S."/>
            <person name="Wang X."/>
            <person name="Zhu J."/>
            <person name="Ruan X."/>
            <person name="Zhao L."/>
            <person name="Wei J."/>
            <person name="Que T."/>
            <person name="Du C."/>
            <person name="Cheng J."/>
            <person name="Dai P."/>
            <person name="Han X."/>
            <person name="Huang E."/>
            <person name="Gao Y."/>
            <person name="Liu J."/>
            <person name="Shao H."/>
            <person name="Ye R."/>
            <person name="Li L."/>
            <person name="Wei W."/>
            <person name="Wang X."/>
            <person name="Wang C."/>
            <person name="Huo Q."/>
            <person name="Li W."/>
            <person name="Guo W."/>
            <person name="Chen H."/>
            <person name="Chen S."/>
            <person name="Zhou L."/>
            <person name="Zhou L."/>
            <person name="Ni X."/>
            <person name="Tian J."/>
            <person name="Zhou Y."/>
            <person name="Sheng Y."/>
            <person name="Liu T."/>
            <person name="Pan Y."/>
            <person name="Xia L."/>
            <person name="Li J."/>
            <person name="Zhao F."/>
            <person name="Cao W."/>
        </authorList>
    </citation>
    <scope>NUCLEOTIDE SEQUENCE</scope>
    <source>
        <strain evidence="2">Rsan-2018</strain>
        <tissue evidence="2">Larvae</tissue>
    </source>
</reference>
<evidence type="ECO:0000313" key="2">
    <source>
        <dbReference type="EMBL" id="KAH7963745.1"/>
    </source>
</evidence>
<sequence length="99" mass="11101">MASLPGSASNISNAEIAKSGVFTQHKTRDMDLDKLTAVAAQLGLSGAELREWIEREQVRQRDERAAEREEAKEAAERQQLADERQLQILQLKLKLQESA</sequence>